<protein>
    <recommendedName>
        <fullName evidence="4">Secreted protein</fullName>
    </recommendedName>
</protein>
<evidence type="ECO:0000313" key="3">
    <source>
        <dbReference type="Proteomes" id="UP001497480"/>
    </source>
</evidence>
<organism evidence="2 3">
    <name type="scientific">Lupinus luteus</name>
    <name type="common">European yellow lupine</name>
    <dbReference type="NCBI Taxonomy" id="3873"/>
    <lineage>
        <taxon>Eukaryota</taxon>
        <taxon>Viridiplantae</taxon>
        <taxon>Streptophyta</taxon>
        <taxon>Embryophyta</taxon>
        <taxon>Tracheophyta</taxon>
        <taxon>Spermatophyta</taxon>
        <taxon>Magnoliopsida</taxon>
        <taxon>eudicotyledons</taxon>
        <taxon>Gunneridae</taxon>
        <taxon>Pentapetalae</taxon>
        <taxon>rosids</taxon>
        <taxon>fabids</taxon>
        <taxon>Fabales</taxon>
        <taxon>Fabaceae</taxon>
        <taxon>Papilionoideae</taxon>
        <taxon>50 kb inversion clade</taxon>
        <taxon>genistoids sensu lato</taxon>
        <taxon>core genistoids</taxon>
        <taxon>Genisteae</taxon>
        <taxon>Lupinus</taxon>
    </lineage>
</organism>
<accession>A0AAV1YGS7</accession>
<name>A0AAV1YGS7_LUPLU</name>
<evidence type="ECO:0000313" key="2">
    <source>
        <dbReference type="EMBL" id="CAL0333242.1"/>
    </source>
</evidence>
<feature type="signal peptide" evidence="1">
    <location>
        <begin position="1"/>
        <end position="15"/>
    </location>
</feature>
<evidence type="ECO:0008006" key="4">
    <source>
        <dbReference type="Google" id="ProtNLM"/>
    </source>
</evidence>
<sequence>MAVSGWPAFVISVAAEVHVATSWTADTKTGSAAETVSGSTESLLSVEVHSAASRSATTGVFGSTFVDTTNSRWTVRRL</sequence>
<keyword evidence="3" id="KW-1185">Reference proteome</keyword>
<proteinExistence type="predicted"/>
<evidence type="ECO:0000256" key="1">
    <source>
        <dbReference type="SAM" id="SignalP"/>
    </source>
</evidence>
<dbReference type="EMBL" id="CAXHTB010000025">
    <property type="protein sequence ID" value="CAL0333242.1"/>
    <property type="molecule type" value="Genomic_DNA"/>
</dbReference>
<dbReference type="AlphaFoldDB" id="A0AAV1YGS7"/>
<dbReference type="Proteomes" id="UP001497480">
    <property type="component" value="Unassembled WGS sequence"/>
</dbReference>
<keyword evidence="1" id="KW-0732">Signal</keyword>
<gene>
    <name evidence="2" type="ORF">LLUT_LOCUS34302</name>
</gene>
<reference evidence="2 3" key="1">
    <citation type="submission" date="2024-03" db="EMBL/GenBank/DDBJ databases">
        <authorList>
            <person name="Martinez-Hernandez J."/>
        </authorList>
    </citation>
    <scope>NUCLEOTIDE SEQUENCE [LARGE SCALE GENOMIC DNA]</scope>
</reference>
<feature type="chain" id="PRO_5043909344" description="Secreted protein" evidence="1">
    <location>
        <begin position="16"/>
        <end position="78"/>
    </location>
</feature>
<comment type="caution">
    <text evidence="2">The sequence shown here is derived from an EMBL/GenBank/DDBJ whole genome shotgun (WGS) entry which is preliminary data.</text>
</comment>